<evidence type="ECO:0000313" key="4">
    <source>
        <dbReference type="Proteomes" id="UP001597302"/>
    </source>
</evidence>
<feature type="region of interest" description="Disordered" evidence="1">
    <location>
        <begin position="51"/>
        <end position="70"/>
    </location>
</feature>
<organism evidence="3 4">
    <name type="scientific">Paracoccus nototheniae</name>
    <dbReference type="NCBI Taxonomy" id="2489002"/>
    <lineage>
        <taxon>Bacteria</taxon>
        <taxon>Pseudomonadati</taxon>
        <taxon>Pseudomonadota</taxon>
        <taxon>Alphaproteobacteria</taxon>
        <taxon>Rhodobacterales</taxon>
        <taxon>Paracoccaceae</taxon>
        <taxon>Paracoccus</taxon>
    </lineage>
</organism>
<dbReference type="EMBL" id="JBHTOQ010000022">
    <property type="protein sequence ID" value="MFD1481864.1"/>
    <property type="molecule type" value="Genomic_DNA"/>
</dbReference>
<evidence type="ECO:0000256" key="2">
    <source>
        <dbReference type="SAM" id="SignalP"/>
    </source>
</evidence>
<gene>
    <name evidence="3" type="ORF">ACFQ5P_11220</name>
</gene>
<feature type="signal peptide" evidence="2">
    <location>
        <begin position="1"/>
        <end position="21"/>
    </location>
</feature>
<proteinExistence type="predicted"/>
<keyword evidence="4" id="KW-1185">Reference proteome</keyword>
<feature type="chain" id="PRO_5045851223" description="AAA+ family ATPase" evidence="2">
    <location>
        <begin position="22"/>
        <end position="149"/>
    </location>
</feature>
<name>A0ABW4DYY0_9RHOB</name>
<evidence type="ECO:0000313" key="3">
    <source>
        <dbReference type="EMBL" id="MFD1481864.1"/>
    </source>
</evidence>
<sequence length="149" mass="15740">MNRILTPLALMLALSAGPLHAQNITPPPEEPTAPEELGVIERSLGAIIGQLFGGDDAADPEGQPNANDLTQDLSGALRQMGPVLRDLATQVDDVRNYQAPERLPNGDILIRRREGAPPPPPMGETLQPDDDAAPDAAPLPPSDQPQIAL</sequence>
<keyword evidence="2" id="KW-0732">Signal</keyword>
<reference evidence="4" key="1">
    <citation type="journal article" date="2019" name="Int. J. Syst. Evol. Microbiol.">
        <title>The Global Catalogue of Microorganisms (GCM) 10K type strain sequencing project: providing services to taxonomists for standard genome sequencing and annotation.</title>
        <authorList>
            <consortium name="The Broad Institute Genomics Platform"/>
            <consortium name="The Broad Institute Genome Sequencing Center for Infectious Disease"/>
            <person name="Wu L."/>
            <person name="Ma J."/>
        </authorList>
    </citation>
    <scope>NUCLEOTIDE SEQUENCE [LARGE SCALE GENOMIC DNA]</scope>
    <source>
        <strain evidence="4">CCM 8875</strain>
    </source>
</reference>
<accession>A0ABW4DYY0</accession>
<protein>
    <recommendedName>
        <fullName evidence="5">AAA+ family ATPase</fullName>
    </recommendedName>
</protein>
<feature type="region of interest" description="Disordered" evidence="1">
    <location>
        <begin position="95"/>
        <end position="149"/>
    </location>
</feature>
<dbReference type="Proteomes" id="UP001597302">
    <property type="component" value="Unassembled WGS sequence"/>
</dbReference>
<evidence type="ECO:0008006" key="5">
    <source>
        <dbReference type="Google" id="ProtNLM"/>
    </source>
</evidence>
<evidence type="ECO:0000256" key="1">
    <source>
        <dbReference type="SAM" id="MobiDB-lite"/>
    </source>
</evidence>
<dbReference type="RefSeq" id="WP_131573289.1">
    <property type="nucleotide sequence ID" value="NZ_CBCSAJ010000003.1"/>
</dbReference>
<comment type="caution">
    <text evidence="3">The sequence shown here is derived from an EMBL/GenBank/DDBJ whole genome shotgun (WGS) entry which is preliminary data.</text>
</comment>